<dbReference type="AlphaFoldDB" id="A0A225UJE4"/>
<evidence type="ECO:0000256" key="1">
    <source>
        <dbReference type="SAM" id="MobiDB-lite"/>
    </source>
</evidence>
<proteinExistence type="predicted"/>
<evidence type="ECO:0000313" key="2">
    <source>
        <dbReference type="EMBL" id="OWY93108.1"/>
    </source>
</evidence>
<feature type="region of interest" description="Disordered" evidence="1">
    <location>
        <begin position="143"/>
        <end position="198"/>
    </location>
</feature>
<dbReference type="EMBL" id="NBNE01016698">
    <property type="protein sequence ID" value="OWY93108.1"/>
    <property type="molecule type" value="Genomic_DNA"/>
</dbReference>
<keyword evidence="3" id="KW-1185">Reference proteome</keyword>
<feature type="compositionally biased region" description="Low complexity" evidence="1">
    <location>
        <begin position="159"/>
        <end position="192"/>
    </location>
</feature>
<accession>A0A225UJE4</accession>
<dbReference type="OrthoDB" id="122463at2759"/>
<sequence length="256" mass="28904">MASTAATSQPSIWTTQLQHLWDFQCIADRGISFACRSEEAQALLGNTQLKICCSLVMIRKYSKNDKLYFVDLRYLPPVPQTRPVMITSTQGHDQINSHDRTEYFNRTECPSVLTICDRVAVREIYFDPDNQDEKSRFVQHRTARFNRTTHPSLRKKNHGANGSAASARTATTTNRTGTALSTTARTDSTTGSDPDDSVHTSALVRREMTTLPGQNDPLRSTARHKILRTHLRSVHDISQNLGSSWDLLQWKSRNGK</sequence>
<comment type="caution">
    <text evidence="2">The sequence shown here is derived from an EMBL/GenBank/DDBJ whole genome shotgun (WGS) entry which is preliminary data.</text>
</comment>
<dbReference type="STRING" id="4795.A0A225UJE4"/>
<organism evidence="2 3">
    <name type="scientific">Phytophthora megakarya</name>
    <dbReference type="NCBI Taxonomy" id="4795"/>
    <lineage>
        <taxon>Eukaryota</taxon>
        <taxon>Sar</taxon>
        <taxon>Stramenopiles</taxon>
        <taxon>Oomycota</taxon>
        <taxon>Peronosporomycetes</taxon>
        <taxon>Peronosporales</taxon>
        <taxon>Peronosporaceae</taxon>
        <taxon>Phytophthora</taxon>
    </lineage>
</organism>
<protein>
    <submittedName>
        <fullName evidence="2">Uncharacterized protein</fullName>
    </submittedName>
</protein>
<name>A0A225UJE4_9STRA</name>
<evidence type="ECO:0000313" key="3">
    <source>
        <dbReference type="Proteomes" id="UP000198211"/>
    </source>
</evidence>
<gene>
    <name evidence="2" type="ORF">PHMEG_00037617</name>
</gene>
<dbReference type="Proteomes" id="UP000198211">
    <property type="component" value="Unassembled WGS sequence"/>
</dbReference>
<reference evidence="3" key="1">
    <citation type="submission" date="2017-03" db="EMBL/GenBank/DDBJ databases">
        <title>Phytopthora megakarya and P. palmivora, two closely related causual agents of cacao black pod achieved similar genome size and gene model numbers by different mechanisms.</title>
        <authorList>
            <person name="Ali S."/>
            <person name="Shao J."/>
            <person name="Larry D.J."/>
            <person name="Kronmiller B."/>
            <person name="Shen D."/>
            <person name="Strem M.D."/>
            <person name="Melnick R.L."/>
            <person name="Guiltinan M.J."/>
            <person name="Tyler B.M."/>
            <person name="Meinhardt L.W."/>
            <person name="Bailey B.A."/>
        </authorList>
    </citation>
    <scope>NUCLEOTIDE SEQUENCE [LARGE SCALE GENOMIC DNA]</scope>
    <source>
        <strain evidence="3">zdho120</strain>
    </source>
</reference>